<sequence>MEELMSEQTEQTLEQRIESGWHPVSIGHLVMGLAFLGFVGAWALVQTDVVTGDDIRWLLPIPWLVAGAVGLGAVAISGARRHGVRRDRP</sequence>
<keyword evidence="3" id="KW-1185">Reference proteome</keyword>
<evidence type="ECO:0000256" key="1">
    <source>
        <dbReference type="SAM" id="Phobius"/>
    </source>
</evidence>
<evidence type="ECO:0000313" key="2">
    <source>
        <dbReference type="EMBL" id="GAA1965762.1"/>
    </source>
</evidence>
<organism evidence="2 3">
    <name type="scientific">Nocardioides panacihumi</name>
    <dbReference type="NCBI Taxonomy" id="400774"/>
    <lineage>
        <taxon>Bacteria</taxon>
        <taxon>Bacillati</taxon>
        <taxon>Actinomycetota</taxon>
        <taxon>Actinomycetes</taxon>
        <taxon>Propionibacteriales</taxon>
        <taxon>Nocardioidaceae</taxon>
        <taxon>Nocardioides</taxon>
    </lineage>
</organism>
<proteinExistence type="predicted"/>
<feature type="transmembrane region" description="Helical" evidence="1">
    <location>
        <begin position="21"/>
        <end position="45"/>
    </location>
</feature>
<dbReference type="Proteomes" id="UP001500571">
    <property type="component" value="Unassembled WGS sequence"/>
</dbReference>
<comment type="caution">
    <text evidence="2">The sequence shown here is derived from an EMBL/GenBank/DDBJ whole genome shotgun (WGS) entry which is preliminary data.</text>
</comment>
<accession>A0ABN2R9X3</accession>
<evidence type="ECO:0008006" key="4">
    <source>
        <dbReference type="Google" id="ProtNLM"/>
    </source>
</evidence>
<name>A0ABN2R9X3_9ACTN</name>
<keyword evidence="1" id="KW-1133">Transmembrane helix</keyword>
<keyword evidence="1" id="KW-0472">Membrane</keyword>
<keyword evidence="1" id="KW-0812">Transmembrane</keyword>
<evidence type="ECO:0000313" key="3">
    <source>
        <dbReference type="Proteomes" id="UP001500571"/>
    </source>
</evidence>
<reference evidence="2 3" key="1">
    <citation type="journal article" date="2019" name="Int. J. Syst. Evol. Microbiol.">
        <title>The Global Catalogue of Microorganisms (GCM) 10K type strain sequencing project: providing services to taxonomists for standard genome sequencing and annotation.</title>
        <authorList>
            <consortium name="The Broad Institute Genomics Platform"/>
            <consortium name="The Broad Institute Genome Sequencing Center for Infectious Disease"/>
            <person name="Wu L."/>
            <person name="Ma J."/>
        </authorList>
    </citation>
    <scope>NUCLEOTIDE SEQUENCE [LARGE SCALE GENOMIC DNA]</scope>
    <source>
        <strain evidence="2 3">JCM 15309</strain>
    </source>
</reference>
<gene>
    <name evidence="2" type="ORF">GCM10009798_27630</name>
</gene>
<protein>
    <recommendedName>
        <fullName evidence="4">DUF2530 domain-containing protein</fullName>
    </recommendedName>
</protein>
<dbReference type="EMBL" id="BAAAPB010000002">
    <property type="protein sequence ID" value="GAA1965762.1"/>
    <property type="molecule type" value="Genomic_DNA"/>
</dbReference>
<feature type="transmembrane region" description="Helical" evidence="1">
    <location>
        <begin position="57"/>
        <end position="79"/>
    </location>
</feature>